<dbReference type="RefSeq" id="WP_013908284.1">
    <property type="nucleotide sequence ID" value="NC_015681.1"/>
</dbReference>
<dbReference type="PIRSF" id="PIRSF004681">
    <property type="entry name" value="UCP004681"/>
    <property type="match status" value="1"/>
</dbReference>
<dbReference type="PaxDb" id="667014-Thein_1685"/>
<dbReference type="InParanoid" id="F8AB86"/>
<accession>F8AB86</accession>
<dbReference type="PATRIC" id="fig|667014.3.peg.1736"/>
<dbReference type="PANTHER" id="PTHR30615">
    <property type="entry name" value="UNCHARACTERIZED PROTEIN YJBQ-RELATED"/>
    <property type="match status" value="1"/>
</dbReference>
<dbReference type="HOGENOM" id="CLU_096980_1_1_0"/>
<dbReference type="KEGG" id="tid:Thein_1685"/>
<dbReference type="InterPro" id="IPR035917">
    <property type="entry name" value="YjbQ-like_sf"/>
</dbReference>
<organism evidence="2 3">
    <name type="scientific">Thermodesulfatator indicus (strain DSM 15286 / JCM 11887 / CIR29812)</name>
    <dbReference type="NCBI Taxonomy" id="667014"/>
    <lineage>
        <taxon>Bacteria</taxon>
        <taxon>Pseudomonadati</taxon>
        <taxon>Thermodesulfobacteriota</taxon>
        <taxon>Thermodesulfobacteria</taxon>
        <taxon>Thermodesulfobacteriales</taxon>
        <taxon>Thermodesulfatatoraceae</taxon>
        <taxon>Thermodesulfatator</taxon>
    </lineage>
</organism>
<evidence type="ECO:0000256" key="1">
    <source>
        <dbReference type="ARBA" id="ARBA00005534"/>
    </source>
</evidence>
<sequence>MIKTITVKTNRQTELVDITDQVAPLVAGVESGICFLYCPHTTAGIIINEGADPAVADDVISVLNHFVPWKFSYKHLEGNSPAHVKAVLTGPGTFVFIENGKLKLGTWQRIFFAEYDGPRTRKIYVKVMADK</sequence>
<dbReference type="Gene3D" id="2.60.120.460">
    <property type="entry name" value="YjbQ-like"/>
    <property type="match status" value="1"/>
</dbReference>
<proteinExistence type="inferred from homology"/>
<evidence type="ECO:0008006" key="4">
    <source>
        <dbReference type="Google" id="ProtNLM"/>
    </source>
</evidence>
<dbReference type="eggNOG" id="COG0432">
    <property type="taxonomic scope" value="Bacteria"/>
</dbReference>
<dbReference type="InterPro" id="IPR001602">
    <property type="entry name" value="UPF0047_YjbQ-like"/>
</dbReference>
<dbReference type="Pfam" id="PF01894">
    <property type="entry name" value="YjbQ"/>
    <property type="match status" value="1"/>
</dbReference>
<dbReference type="PANTHER" id="PTHR30615:SF8">
    <property type="entry name" value="UPF0047 PROTEIN C4A8.02C"/>
    <property type="match status" value="1"/>
</dbReference>
<name>F8AB86_THEID</name>
<dbReference type="NCBIfam" id="TIGR00149">
    <property type="entry name" value="TIGR00149_YjbQ"/>
    <property type="match status" value="1"/>
</dbReference>
<protein>
    <recommendedName>
        <fullName evidence="4">Secondary thiamine-phosphate synthase enzyme</fullName>
    </recommendedName>
</protein>
<reference evidence="2 3" key="2">
    <citation type="journal article" date="2012" name="Stand. Genomic Sci.">
        <title>Complete genome sequence of the thermophilic sulfate-reducing ocean bacterium Thermodesulfatator indicus type strain (CIR29812(T)).</title>
        <authorList>
            <person name="Anderson I."/>
            <person name="Saunders E."/>
            <person name="Lapidus A."/>
            <person name="Nolan M."/>
            <person name="Lucas S."/>
            <person name="Tice H."/>
            <person name="Del Rio T.G."/>
            <person name="Cheng J.F."/>
            <person name="Han C."/>
            <person name="Tapia R."/>
            <person name="Goodwin L.A."/>
            <person name="Pitluck S."/>
            <person name="Liolios K."/>
            <person name="Mavromatis K."/>
            <person name="Pagani I."/>
            <person name="Ivanova N."/>
            <person name="Mikhailova N."/>
            <person name="Pati A."/>
            <person name="Chen A."/>
            <person name="Palaniappan K."/>
            <person name="Land M."/>
            <person name="Hauser L."/>
            <person name="Jeffries C.D."/>
            <person name="Chang Y.J."/>
            <person name="Brambilla E.M."/>
            <person name="Rohde M."/>
            <person name="Spring S."/>
            <person name="Goker M."/>
            <person name="Detter J.C."/>
            <person name="Woyke T."/>
            <person name="Bristow J."/>
            <person name="Eisen J.A."/>
            <person name="Markowitz V."/>
            <person name="Hugenholtz P."/>
            <person name="Kyrpides N.C."/>
            <person name="Klenk H.P."/>
        </authorList>
    </citation>
    <scope>NUCLEOTIDE SEQUENCE [LARGE SCALE GENOMIC DNA]</scope>
    <source>
        <strain evidence="3">DSM 15286 / JCM 11887 / CIR29812</strain>
    </source>
</reference>
<dbReference type="FunCoup" id="F8AB86">
    <property type="interactions" value="262"/>
</dbReference>
<dbReference type="Proteomes" id="UP000006793">
    <property type="component" value="Chromosome"/>
</dbReference>
<dbReference type="STRING" id="667014.Thein_1685"/>
<dbReference type="EMBL" id="CP002683">
    <property type="protein sequence ID" value="AEH45543.1"/>
    <property type="molecule type" value="Genomic_DNA"/>
</dbReference>
<reference evidence="3" key="1">
    <citation type="submission" date="2011-04" db="EMBL/GenBank/DDBJ databases">
        <title>The complete genome of Thermodesulfatator indicus DSM 15286.</title>
        <authorList>
            <person name="Lucas S."/>
            <person name="Copeland A."/>
            <person name="Lapidus A."/>
            <person name="Bruce D."/>
            <person name="Goodwin L."/>
            <person name="Pitluck S."/>
            <person name="Peters L."/>
            <person name="Kyrpides N."/>
            <person name="Mavromatis K."/>
            <person name="Pagani I."/>
            <person name="Ivanova N."/>
            <person name="Saunders L."/>
            <person name="Detter J.C."/>
            <person name="Tapia R."/>
            <person name="Han C."/>
            <person name="Land M."/>
            <person name="Hauser L."/>
            <person name="Markowitz V."/>
            <person name="Cheng J.-F."/>
            <person name="Hugenholtz P."/>
            <person name="Woyke T."/>
            <person name="Wu D."/>
            <person name="Spring S."/>
            <person name="Schroeder M."/>
            <person name="Brambilla E."/>
            <person name="Klenk H.-P."/>
            <person name="Eisen J.A."/>
        </authorList>
    </citation>
    <scope>NUCLEOTIDE SEQUENCE [LARGE SCALE GENOMIC DNA]</scope>
    <source>
        <strain evidence="3">DSM 15286 / JCM 11887 / CIR29812</strain>
    </source>
</reference>
<evidence type="ECO:0000313" key="3">
    <source>
        <dbReference type="Proteomes" id="UP000006793"/>
    </source>
</evidence>
<gene>
    <name evidence="2" type="ordered locus">Thein_1685</name>
</gene>
<evidence type="ECO:0000313" key="2">
    <source>
        <dbReference type="EMBL" id="AEH45543.1"/>
    </source>
</evidence>
<keyword evidence="3" id="KW-1185">Reference proteome</keyword>
<comment type="similarity">
    <text evidence="1">Belongs to the UPF0047 family.</text>
</comment>
<dbReference type="SUPFAM" id="SSF111038">
    <property type="entry name" value="YjbQ-like"/>
    <property type="match status" value="1"/>
</dbReference>
<dbReference type="AlphaFoldDB" id="F8AB86"/>
<dbReference type="OrthoDB" id="9801725at2"/>